<dbReference type="RefSeq" id="WP_253969178.1">
    <property type="nucleotide sequence ID" value="NZ_JAMFTH010000007.1"/>
</dbReference>
<evidence type="ECO:0000256" key="7">
    <source>
        <dbReference type="SAM" id="Phobius"/>
    </source>
</evidence>
<dbReference type="AlphaFoldDB" id="A0A9X2I7J5"/>
<evidence type="ECO:0000259" key="8">
    <source>
        <dbReference type="Pfam" id="PF01618"/>
    </source>
</evidence>
<evidence type="ECO:0000256" key="4">
    <source>
        <dbReference type="ARBA" id="ARBA00022989"/>
    </source>
</evidence>
<comment type="similarity">
    <text evidence="6">Belongs to the exbB/tolQ family.</text>
</comment>
<dbReference type="Proteomes" id="UP001139319">
    <property type="component" value="Unassembled WGS sequence"/>
</dbReference>
<name>A0A9X2I7J5_9GAMM</name>
<keyword evidence="5 7" id="KW-0472">Membrane</keyword>
<keyword evidence="2" id="KW-1003">Cell membrane</keyword>
<dbReference type="Pfam" id="PF01618">
    <property type="entry name" value="MotA_ExbB"/>
    <property type="match status" value="1"/>
</dbReference>
<sequence>MIEQITNSWVCWLMLLLALYIYQQLWMDYLHLLEAPEMAEHNAPEYQRKITALKVGALPLMGLFGTITGLQDSFTGMMLGGADSQMVTNGIAHALFTTQLGLVLAIPGWLLLVFVNAKGKSCYATTTAR</sequence>
<feature type="transmembrane region" description="Helical" evidence="7">
    <location>
        <begin position="90"/>
        <end position="115"/>
    </location>
</feature>
<reference evidence="9" key="1">
    <citation type="submission" date="2022-05" db="EMBL/GenBank/DDBJ databases">
        <authorList>
            <person name="Sun H.-N."/>
        </authorList>
    </citation>
    <scope>NUCLEOTIDE SEQUENCE</scope>
    <source>
        <strain evidence="9">HB14</strain>
    </source>
</reference>
<dbReference type="EMBL" id="JAMFTH010000007">
    <property type="protein sequence ID" value="MCP8900892.1"/>
    <property type="molecule type" value="Genomic_DNA"/>
</dbReference>
<dbReference type="GO" id="GO:0005886">
    <property type="term" value="C:plasma membrane"/>
    <property type="evidence" value="ECO:0007669"/>
    <property type="project" value="UniProtKB-SubCell"/>
</dbReference>
<evidence type="ECO:0000313" key="10">
    <source>
        <dbReference type="Proteomes" id="UP001139319"/>
    </source>
</evidence>
<dbReference type="InterPro" id="IPR002898">
    <property type="entry name" value="MotA_ExbB_proton_chnl"/>
</dbReference>
<gene>
    <name evidence="9" type="ORF">M6D89_16425</name>
</gene>
<dbReference type="PANTHER" id="PTHR30625">
    <property type="entry name" value="PROTEIN TOLQ"/>
    <property type="match status" value="1"/>
</dbReference>
<comment type="caution">
    <text evidence="9">The sequence shown here is derived from an EMBL/GenBank/DDBJ whole genome shotgun (WGS) entry which is preliminary data.</text>
</comment>
<organism evidence="9 10">
    <name type="scientific">Gilvimarinus xylanilyticus</name>
    <dbReference type="NCBI Taxonomy" id="2944139"/>
    <lineage>
        <taxon>Bacteria</taxon>
        <taxon>Pseudomonadati</taxon>
        <taxon>Pseudomonadota</taxon>
        <taxon>Gammaproteobacteria</taxon>
        <taxon>Cellvibrionales</taxon>
        <taxon>Cellvibrionaceae</taxon>
        <taxon>Gilvimarinus</taxon>
    </lineage>
</organism>
<comment type="subcellular location">
    <subcellularLocation>
        <location evidence="1">Cell membrane</location>
        <topology evidence="1">Multi-pass membrane protein</topology>
    </subcellularLocation>
    <subcellularLocation>
        <location evidence="6">Membrane</location>
        <topology evidence="6">Multi-pass membrane protein</topology>
    </subcellularLocation>
</comment>
<evidence type="ECO:0000256" key="1">
    <source>
        <dbReference type="ARBA" id="ARBA00004651"/>
    </source>
</evidence>
<accession>A0A9X2I7J5</accession>
<reference evidence="9" key="2">
    <citation type="submission" date="2023-01" db="EMBL/GenBank/DDBJ databases">
        <title>Gilvimarinus xylanilyticus HB14 isolated from Caulerpa lentillifera aquaculture base in Hainan, China.</title>
        <authorList>
            <person name="Zhang Y.-J."/>
        </authorList>
    </citation>
    <scope>NUCLEOTIDE SEQUENCE</scope>
    <source>
        <strain evidence="9">HB14</strain>
    </source>
</reference>
<keyword evidence="6" id="KW-0813">Transport</keyword>
<evidence type="ECO:0000256" key="3">
    <source>
        <dbReference type="ARBA" id="ARBA00022692"/>
    </source>
</evidence>
<feature type="transmembrane region" description="Helical" evidence="7">
    <location>
        <begin position="6"/>
        <end position="22"/>
    </location>
</feature>
<keyword evidence="6" id="KW-0653">Protein transport</keyword>
<keyword evidence="4 7" id="KW-1133">Transmembrane helix</keyword>
<evidence type="ECO:0000256" key="2">
    <source>
        <dbReference type="ARBA" id="ARBA00022475"/>
    </source>
</evidence>
<dbReference type="GO" id="GO:0017038">
    <property type="term" value="P:protein import"/>
    <property type="evidence" value="ECO:0007669"/>
    <property type="project" value="TreeGrafter"/>
</dbReference>
<feature type="domain" description="MotA/TolQ/ExbB proton channel" evidence="8">
    <location>
        <begin position="39"/>
        <end position="118"/>
    </location>
</feature>
<evidence type="ECO:0000256" key="6">
    <source>
        <dbReference type="RuleBase" id="RU004057"/>
    </source>
</evidence>
<proteinExistence type="inferred from homology"/>
<dbReference type="PANTHER" id="PTHR30625:SF11">
    <property type="entry name" value="MOTA_TOLQ_EXBB PROTON CHANNEL DOMAIN-CONTAINING PROTEIN"/>
    <property type="match status" value="1"/>
</dbReference>
<keyword evidence="10" id="KW-1185">Reference proteome</keyword>
<evidence type="ECO:0000256" key="5">
    <source>
        <dbReference type="ARBA" id="ARBA00023136"/>
    </source>
</evidence>
<keyword evidence="3 7" id="KW-0812">Transmembrane</keyword>
<evidence type="ECO:0000313" key="9">
    <source>
        <dbReference type="EMBL" id="MCP8900892.1"/>
    </source>
</evidence>
<protein>
    <submittedName>
        <fullName evidence="9">MotA/TolQ/ExbB proton channel family protein</fullName>
    </submittedName>
</protein>
<dbReference type="InterPro" id="IPR050790">
    <property type="entry name" value="ExbB/TolQ_transport"/>
</dbReference>